<evidence type="ECO:0000256" key="3">
    <source>
        <dbReference type="ARBA" id="ARBA00023157"/>
    </source>
</evidence>
<dbReference type="CDD" id="cd00054">
    <property type="entry name" value="EGF_CA"/>
    <property type="match status" value="1"/>
</dbReference>
<evidence type="ECO:0000313" key="7">
    <source>
        <dbReference type="Proteomes" id="UP000515154"/>
    </source>
</evidence>
<dbReference type="InterPro" id="IPR019011">
    <property type="entry name" value="Cryptic/Cripto_CFC-dom"/>
</dbReference>
<dbReference type="Pfam" id="PF09443">
    <property type="entry name" value="CFC"/>
    <property type="match status" value="1"/>
</dbReference>
<dbReference type="RefSeq" id="XP_036361489.1">
    <property type="nucleotide sequence ID" value="XM_036505596.1"/>
</dbReference>
<keyword evidence="5" id="KW-0732">Signal</keyword>
<protein>
    <submittedName>
        <fullName evidence="8">Uncharacterized protein LOC118764629</fullName>
    </submittedName>
</protein>
<keyword evidence="4" id="KW-0325">Glycoprotein</keyword>
<feature type="chain" id="PRO_5028804523" evidence="5">
    <location>
        <begin position="28"/>
        <end position="167"/>
    </location>
</feature>
<evidence type="ECO:0000259" key="6">
    <source>
        <dbReference type="PROSITE" id="PS00022"/>
    </source>
</evidence>
<gene>
    <name evidence="8" type="primary">LOC118764629</name>
</gene>
<accession>A0A7E6F1C4</accession>
<feature type="signal peptide" evidence="5">
    <location>
        <begin position="1"/>
        <end position="27"/>
    </location>
</feature>
<evidence type="ECO:0000256" key="2">
    <source>
        <dbReference type="ARBA" id="ARBA00022536"/>
    </source>
</evidence>
<dbReference type="Gene3D" id="2.10.25.10">
    <property type="entry name" value="Laminin"/>
    <property type="match status" value="1"/>
</dbReference>
<reference evidence="8" key="1">
    <citation type="submission" date="2025-08" db="UniProtKB">
        <authorList>
            <consortium name="RefSeq"/>
        </authorList>
    </citation>
    <scope>IDENTIFICATION</scope>
</reference>
<evidence type="ECO:0000313" key="8">
    <source>
        <dbReference type="RefSeq" id="XP_036361489.1"/>
    </source>
</evidence>
<dbReference type="SUPFAM" id="SSF57196">
    <property type="entry name" value="EGF/Laminin"/>
    <property type="match status" value="2"/>
</dbReference>
<organism evidence="7 8">
    <name type="scientific">Octopus sinensis</name>
    <name type="common">East Asian common octopus</name>
    <dbReference type="NCBI Taxonomy" id="2607531"/>
    <lineage>
        <taxon>Eukaryota</taxon>
        <taxon>Metazoa</taxon>
        <taxon>Spiralia</taxon>
        <taxon>Lophotrochozoa</taxon>
        <taxon>Mollusca</taxon>
        <taxon>Cephalopoda</taxon>
        <taxon>Coleoidea</taxon>
        <taxon>Octopodiformes</taxon>
        <taxon>Octopoda</taxon>
        <taxon>Incirrata</taxon>
        <taxon>Octopodidae</taxon>
        <taxon>Octopus</taxon>
    </lineage>
</organism>
<dbReference type="PROSITE" id="PS00022">
    <property type="entry name" value="EGF_1"/>
    <property type="match status" value="1"/>
</dbReference>
<dbReference type="AlphaFoldDB" id="A0A7E6F1C4"/>
<comment type="similarity">
    <text evidence="1">Belongs to the EGF-CFC (Cripto-1/FRL1/Cryptic) family.</text>
</comment>
<proteinExistence type="inferred from homology"/>
<keyword evidence="7" id="KW-1185">Reference proteome</keyword>
<keyword evidence="2" id="KW-0245">EGF-like domain</keyword>
<name>A0A7E6F1C4_9MOLL</name>
<dbReference type="InterPro" id="IPR000742">
    <property type="entry name" value="EGF"/>
</dbReference>
<evidence type="ECO:0000256" key="4">
    <source>
        <dbReference type="ARBA" id="ARBA00023180"/>
    </source>
</evidence>
<dbReference type="Proteomes" id="UP000515154">
    <property type="component" value="Linkage group LG8"/>
</dbReference>
<evidence type="ECO:0000256" key="5">
    <source>
        <dbReference type="SAM" id="SignalP"/>
    </source>
</evidence>
<feature type="domain" description="EGF-like" evidence="6">
    <location>
        <begin position="49"/>
        <end position="60"/>
    </location>
</feature>
<sequence length="167" mass="19198">MERFTMYRYMLLVWTLLCGKSIIVANGENNLKTTQCCQNGGTCILGSFCVCLQHFHGRYCEYQLLKRSCGPLKHGTWLRYKCDLCWCFDGRFRCLQHVFRGCGVPWSKPDLPLTYDSLDPREDIQIYPLTPSDQVHITAANTSSRFSMATLVTFTATVLLRVIYDLS</sequence>
<dbReference type="KEGG" id="osn:118764629"/>
<dbReference type="GO" id="GO:0007165">
    <property type="term" value="P:signal transduction"/>
    <property type="evidence" value="ECO:0007669"/>
    <property type="project" value="UniProtKB-ARBA"/>
</dbReference>
<evidence type="ECO:0000256" key="1">
    <source>
        <dbReference type="ARBA" id="ARBA00007384"/>
    </source>
</evidence>
<keyword evidence="3" id="KW-1015">Disulfide bond</keyword>